<name>A3I349_9BACT</name>
<dbReference type="PANTHER" id="PTHR43047:SF72">
    <property type="entry name" value="OSMOSENSING HISTIDINE PROTEIN KINASE SLN1"/>
    <property type="match status" value="1"/>
</dbReference>
<dbReference type="SMART" id="SM00387">
    <property type="entry name" value="HATPase_c"/>
    <property type="match status" value="1"/>
</dbReference>
<evidence type="ECO:0000259" key="8">
    <source>
        <dbReference type="PROSITE" id="PS50109"/>
    </source>
</evidence>
<keyword evidence="7" id="KW-1133">Transmembrane helix</keyword>
<dbReference type="InterPro" id="IPR011990">
    <property type="entry name" value="TPR-like_helical_dom_sf"/>
</dbReference>
<dbReference type="InterPro" id="IPR036097">
    <property type="entry name" value="HisK_dim/P_sf"/>
</dbReference>
<accession>A3I349</accession>
<sequence>MEAQQILNVDSLKSILPNKEGKERIFTLNLLATNLRESEQQQALDFAKEAEALAISLNDTAGESLAKENIGWVYYRKGRYEEAFQYSKEAYDLAVEVNDMNVAARLMNSMGALFYEQRNYDQAIEQFQTAYEISKENDDLFTEIRSLNNIAFIYSQKQVYDSALYYAKLSKKQNEDAGSPYLSSFSNRVIGDVFFARGNYDSAQMVFEESLETAQKQNALTTEASITHRLGGTYLKLNKLKEAKEILTKGIQISKENGFLDELAQNHKYLSDYYVQIGDIKNAFDQQSIYLVLNDSLVNSGNRDRLALMQGMFQESLDQTELKLLKEQNESQAQRLALTRRNNWIIAIAIISIVSLAIWLLILNRNIKKYNKFLVEQKEKIKDQNKDLETKSFELASINETKNKLFSILGHDLKGPVAQVKSVLDLIAQGALSKEEFEELLDSLKTDIDTVHFTLNNTLKWSMSQMEGFKIKKSPFNFREVVDANLVLIEPSLKEKKIQVDNRMDDSVPVFADSDLMDVVVRNILNNAVKFSKKNESIEITNSCEKDMIKWCVQDHGLGMTDAQIETVLSKDYTITQSQKGTNQEKGSGLGLQLCKEFIRMNGGDITIQSEKKKGTKVCVTIPIKGSQGQSQVIHRKEVFQS</sequence>
<dbReference type="SUPFAM" id="SSF48452">
    <property type="entry name" value="TPR-like"/>
    <property type="match status" value="2"/>
</dbReference>
<dbReference type="GO" id="GO:0005886">
    <property type="term" value="C:plasma membrane"/>
    <property type="evidence" value="ECO:0007669"/>
    <property type="project" value="TreeGrafter"/>
</dbReference>
<organism evidence="9 10">
    <name type="scientific">Algoriphagus machipongonensis</name>
    <dbReference type="NCBI Taxonomy" id="388413"/>
    <lineage>
        <taxon>Bacteria</taxon>
        <taxon>Pseudomonadati</taxon>
        <taxon>Bacteroidota</taxon>
        <taxon>Cytophagia</taxon>
        <taxon>Cytophagales</taxon>
        <taxon>Cyclobacteriaceae</taxon>
        <taxon>Algoriphagus</taxon>
    </lineage>
</organism>
<keyword evidence="3" id="KW-0597">Phosphoprotein</keyword>
<keyword evidence="10" id="KW-1185">Reference proteome</keyword>
<dbReference type="PANTHER" id="PTHR43047">
    <property type="entry name" value="TWO-COMPONENT HISTIDINE PROTEIN KINASE"/>
    <property type="match status" value="1"/>
</dbReference>
<keyword evidence="7" id="KW-0812">Transmembrane</keyword>
<evidence type="ECO:0000256" key="7">
    <source>
        <dbReference type="SAM" id="Phobius"/>
    </source>
</evidence>
<dbReference type="EMBL" id="CM001023">
    <property type="protein sequence ID" value="EAZ79248.1"/>
    <property type="molecule type" value="Genomic_DNA"/>
</dbReference>
<keyword evidence="4" id="KW-0808">Transferase</keyword>
<dbReference type="Pfam" id="PF13424">
    <property type="entry name" value="TPR_12"/>
    <property type="match status" value="2"/>
</dbReference>
<dbReference type="Gene3D" id="1.25.40.10">
    <property type="entry name" value="Tetratricopeptide repeat domain"/>
    <property type="match status" value="2"/>
</dbReference>
<keyword evidence="7" id="KW-0472">Membrane</keyword>
<dbReference type="InterPro" id="IPR005467">
    <property type="entry name" value="His_kinase_dom"/>
</dbReference>
<dbReference type="SUPFAM" id="SSF47384">
    <property type="entry name" value="Homodimeric domain of signal transducing histidine kinase"/>
    <property type="match status" value="1"/>
</dbReference>
<dbReference type="GO" id="GO:0009927">
    <property type="term" value="F:histidine phosphotransfer kinase activity"/>
    <property type="evidence" value="ECO:0007669"/>
    <property type="project" value="TreeGrafter"/>
</dbReference>
<dbReference type="STRING" id="388413.ALPR1_14294"/>
<dbReference type="eggNOG" id="COG2205">
    <property type="taxonomic scope" value="Bacteria"/>
</dbReference>
<dbReference type="AlphaFoldDB" id="A3I349"/>
<dbReference type="InterPro" id="IPR036890">
    <property type="entry name" value="HATPase_C_sf"/>
</dbReference>
<evidence type="ECO:0000256" key="5">
    <source>
        <dbReference type="ARBA" id="ARBA00022777"/>
    </source>
</evidence>
<protein>
    <recommendedName>
        <fullName evidence="2">histidine kinase</fullName>
        <ecNumber evidence="2">2.7.13.3</ecNumber>
    </recommendedName>
</protein>
<dbReference type="InterPro" id="IPR003594">
    <property type="entry name" value="HATPase_dom"/>
</dbReference>
<dbReference type="Gene3D" id="3.30.565.10">
    <property type="entry name" value="Histidine kinase-like ATPase, C-terminal domain"/>
    <property type="match status" value="1"/>
</dbReference>
<keyword evidence="5 9" id="KW-0418">Kinase</keyword>
<dbReference type="PRINTS" id="PR00344">
    <property type="entry name" value="BCTRLSENSOR"/>
</dbReference>
<dbReference type="HOGENOM" id="CLU_000445_114_67_10"/>
<reference evidence="9 10" key="1">
    <citation type="journal article" date="2011" name="J. Bacteriol.">
        <title>Complete genome sequence of Algoriphagus sp. PR1, bacterial prey of a colony-forming choanoflagellate.</title>
        <authorList>
            <person name="Alegado R.A."/>
            <person name="Ferriera S."/>
            <person name="Nusbaum C."/>
            <person name="Young S.K."/>
            <person name="Zeng Q."/>
            <person name="Imamovic A."/>
            <person name="Fairclough S.R."/>
            <person name="King N."/>
        </authorList>
    </citation>
    <scope>NUCLEOTIDE SEQUENCE [LARGE SCALE GENOMIC DNA]</scope>
    <source>
        <strain evidence="9 10">PR1</strain>
    </source>
</reference>
<dbReference type="PROSITE" id="PS50005">
    <property type="entry name" value="TPR"/>
    <property type="match status" value="2"/>
</dbReference>
<evidence type="ECO:0000256" key="6">
    <source>
        <dbReference type="PROSITE-ProRule" id="PRU00339"/>
    </source>
</evidence>
<dbReference type="Pfam" id="PF02518">
    <property type="entry name" value="HATPase_c"/>
    <property type="match status" value="1"/>
</dbReference>
<gene>
    <name evidence="9" type="ORF">ALPR1_14294</name>
</gene>
<dbReference type="PROSITE" id="PS50109">
    <property type="entry name" value="HIS_KIN"/>
    <property type="match status" value="1"/>
</dbReference>
<evidence type="ECO:0000313" key="10">
    <source>
        <dbReference type="Proteomes" id="UP000003919"/>
    </source>
</evidence>
<feature type="repeat" description="TPR" evidence="6">
    <location>
        <begin position="104"/>
        <end position="137"/>
    </location>
</feature>
<dbReference type="GO" id="GO:0000155">
    <property type="term" value="F:phosphorelay sensor kinase activity"/>
    <property type="evidence" value="ECO:0007669"/>
    <property type="project" value="InterPro"/>
</dbReference>
<dbReference type="SMART" id="SM00028">
    <property type="entry name" value="TPR"/>
    <property type="match status" value="5"/>
</dbReference>
<feature type="transmembrane region" description="Helical" evidence="7">
    <location>
        <begin position="344"/>
        <end position="363"/>
    </location>
</feature>
<dbReference type="SMART" id="SM00388">
    <property type="entry name" value="HisKA"/>
    <property type="match status" value="1"/>
</dbReference>
<evidence type="ECO:0000256" key="1">
    <source>
        <dbReference type="ARBA" id="ARBA00000085"/>
    </source>
</evidence>
<dbReference type="InterPro" id="IPR003661">
    <property type="entry name" value="HisK_dim/P_dom"/>
</dbReference>
<keyword evidence="6" id="KW-0802">TPR repeat</keyword>
<comment type="caution">
    <text evidence="9">The sequence shown here is derived from an EMBL/GenBank/DDBJ whole genome shotgun (WGS) entry which is preliminary data.</text>
</comment>
<dbReference type="InterPro" id="IPR019734">
    <property type="entry name" value="TPR_rpt"/>
</dbReference>
<comment type="catalytic activity">
    <reaction evidence="1">
        <text>ATP + protein L-histidine = ADP + protein N-phospho-L-histidine.</text>
        <dbReference type="EC" id="2.7.13.3"/>
    </reaction>
</comment>
<proteinExistence type="predicted"/>
<dbReference type="InterPro" id="IPR004358">
    <property type="entry name" value="Sig_transdc_His_kin-like_C"/>
</dbReference>
<evidence type="ECO:0000256" key="4">
    <source>
        <dbReference type="ARBA" id="ARBA00022679"/>
    </source>
</evidence>
<dbReference type="EC" id="2.7.13.3" evidence="2"/>
<evidence type="ECO:0000256" key="2">
    <source>
        <dbReference type="ARBA" id="ARBA00012438"/>
    </source>
</evidence>
<feature type="domain" description="Histidine kinase" evidence="8">
    <location>
        <begin position="408"/>
        <end position="626"/>
    </location>
</feature>
<dbReference type="eggNOG" id="COG0457">
    <property type="taxonomic scope" value="Bacteria"/>
</dbReference>
<evidence type="ECO:0000313" key="9">
    <source>
        <dbReference type="EMBL" id="EAZ79248.1"/>
    </source>
</evidence>
<dbReference type="Gene3D" id="1.10.287.130">
    <property type="match status" value="1"/>
</dbReference>
<feature type="repeat" description="TPR" evidence="6">
    <location>
        <begin position="224"/>
        <end position="257"/>
    </location>
</feature>
<dbReference type="SUPFAM" id="SSF55874">
    <property type="entry name" value="ATPase domain of HSP90 chaperone/DNA topoisomerase II/histidine kinase"/>
    <property type="match status" value="1"/>
</dbReference>
<dbReference type="EMBL" id="AAXU02000001">
    <property type="protein sequence ID" value="EAZ79248.1"/>
    <property type="molecule type" value="Genomic_DNA"/>
</dbReference>
<dbReference type="Proteomes" id="UP000003919">
    <property type="component" value="Chromosome"/>
</dbReference>
<evidence type="ECO:0000256" key="3">
    <source>
        <dbReference type="ARBA" id="ARBA00022553"/>
    </source>
</evidence>